<organism evidence="1 2">
    <name type="scientific">Liparis tanakae</name>
    <name type="common">Tanaka's snailfish</name>
    <dbReference type="NCBI Taxonomy" id="230148"/>
    <lineage>
        <taxon>Eukaryota</taxon>
        <taxon>Metazoa</taxon>
        <taxon>Chordata</taxon>
        <taxon>Craniata</taxon>
        <taxon>Vertebrata</taxon>
        <taxon>Euteleostomi</taxon>
        <taxon>Actinopterygii</taxon>
        <taxon>Neopterygii</taxon>
        <taxon>Teleostei</taxon>
        <taxon>Neoteleostei</taxon>
        <taxon>Acanthomorphata</taxon>
        <taxon>Eupercaria</taxon>
        <taxon>Perciformes</taxon>
        <taxon>Cottioidei</taxon>
        <taxon>Cottales</taxon>
        <taxon>Liparidae</taxon>
        <taxon>Liparis</taxon>
    </lineage>
</organism>
<name>A0A4Z2IWS9_9TELE</name>
<keyword evidence="2" id="KW-1185">Reference proteome</keyword>
<accession>A0A4Z2IWS9</accession>
<dbReference type="Proteomes" id="UP000314294">
    <property type="component" value="Unassembled WGS sequence"/>
</dbReference>
<gene>
    <name evidence="1" type="ORF">EYF80_007250</name>
</gene>
<dbReference type="AlphaFoldDB" id="A0A4Z2IWS9"/>
<sequence length="82" mass="9354">MQPKKVATFWGFWIIHCERENTKQQLQRLTLIKVTGSGTRQVLSDFLFAVMSSESKQLPLFTTEADASHGGFQEGNYTAQMR</sequence>
<comment type="caution">
    <text evidence="1">The sequence shown here is derived from an EMBL/GenBank/DDBJ whole genome shotgun (WGS) entry which is preliminary data.</text>
</comment>
<proteinExistence type="predicted"/>
<dbReference type="EMBL" id="SRLO01000039">
    <property type="protein sequence ID" value="TNN82415.1"/>
    <property type="molecule type" value="Genomic_DNA"/>
</dbReference>
<evidence type="ECO:0000313" key="2">
    <source>
        <dbReference type="Proteomes" id="UP000314294"/>
    </source>
</evidence>
<reference evidence="1 2" key="1">
    <citation type="submission" date="2019-03" db="EMBL/GenBank/DDBJ databases">
        <title>First draft genome of Liparis tanakae, snailfish: a comprehensive survey of snailfish specific genes.</title>
        <authorList>
            <person name="Kim W."/>
            <person name="Song I."/>
            <person name="Jeong J.-H."/>
            <person name="Kim D."/>
            <person name="Kim S."/>
            <person name="Ryu S."/>
            <person name="Song J.Y."/>
            <person name="Lee S.K."/>
        </authorList>
    </citation>
    <scope>NUCLEOTIDE SEQUENCE [LARGE SCALE GENOMIC DNA]</scope>
    <source>
        <tissue evidence="1">Muscle</tissue>
    </source>
</reference>
<protein>
    <submittedName>
        <fullName evidence="1">Uncharacterized protein</fullName>
    </submittedName>
</protein>
<evidence type="ECO:0000313" key="1">
    <source>
        <dbReference type="EMBL" id="TNN82415.1"/>
    </source>
</evidence>